<dbReference type="EMBL" id="QGDJ01000015">
    <property type="protein sequence ID" value="PWJ12934.1"/>
    <property type="molecule type" value="Genomic_DNA"/>
</dbReference>
<evidence type="ECO:0000313" key="4">
    <source>
        <dbReference type="Proteomes" id="UP000251571"/>
    </source>
</evidence>
<dbReference type="AlphaFoldDB" id="A0A2Y9C326"/>
<dbReference type="Proteomes" id="UP000245839">
    <property type="component" value="Unassembled WGS sequence"/>
</dbReference>
<evidence type="ECO:0000313" key="1">
    <source>
        <dbReference type="EMBL" id="PWJ12934.1"/>
    </source>
</evidence>
<dbReference type="EMBL" id="UETC01000015">
    <property type="protein sequence ID" value="SSA50742.1"/>
    <property type="molecule type" value="Genomic_DNA"/>
</dbReference>
<reference evidence="1 3" key="2">
    <citation type="submission" date="2018-03" db="EMBL/GenBank/DDBJ databases">
        <title>Genomic Encyclopedia of Archaeal and Bacterial Type Strains, Phase II (KMG-II): from individual species to whole genera.</title>
        <authorList>
            <person name="Goeker M."/>
        </authorList>
    </citation>
    <scope>NUCLEOTIDE SEQUENCE [LARGE SCALE GENOMIC DNA]</scope>
    <source>
        <strain evidence="1 3">DSM 25227</strain>
    </source>
</reference>
<proteinExistence type="predicted"/>
<dbReference type="RefSeq" id="WP_109566098.1">
    <property type="nucleotide sequence ID" value="NZ_QGDJ01000015.1"/>
</dbReference>
<protein>
    <submittedName>
        <fullName evidence="2">Uncharacterized protein</fullName>
    </submittedName>
</protein>
<organism evidence="2 4">
    <name type="scientific">Jannaschia seohaensis</name>
    <dbReference type="NCBI Taxonomy" id="475081"/>
    <lineage>
        <taxon>Bacteria</taxon>
        <taxon>Pseudomonadati</taxon>
        <taxon>Pseudomonadota</taxon>
        <taxon>Alphaproteobacteria</taxon>
        <taxon>Rhodobacterales</taxon>
        <taxon>Roseobacteraceae</taxon>
        <taxon>Jannaschia</taxon>
    </lineage>
</organism>
<accession>A0A2Y9C326</accession>
<name>A0A2Y9C326_9RHOB</name>
<gene>
    <name evidence="1" type="ORF">BCF38_11570</name>
    <name evidence="2" type="ORF">SAMN05421539_11570</name>
</gene>
<keyword evidence="3" id="KW-1185">Reference proteome</keyword>
<dbReference type="OrthoDB" id="835336at2"/>
<sequence length="129" mass="15322">MCKPLMTRVPLKWLHGFHGANVPPSFDDLYLFHLRHADLGWALERMKVTRNLEFADREVDRYKISGAELLHREYESLEAKKIDGRFDLSGHLKTQMDRYEIGRKGIYRVLPPYLGRNLHRIPARFRDVF</sequence>
<reference evidence="2 4" key="1">
    <citation type="submission" date="2016-10" db="EMBL/GenBank/DDBJ databases">
        <authorList>
            <person name="Cai Z."/>
        </authorList>
    </citation>
    <scope>NUCLEOTIDE SEQUENCE [LARGE SCALE GENOMIC DNA]</scope>
    <source>
        <strain evidence="2 4">DSM 25227</strain>
    </source>
</reference>
<dbReference type="Proteomes" id="UP000251571">
    <property type="component" value="Unassembled WGS sequence"/>
</dbReference>
<evidence type="ECO:0000313" key="3">
    <source>
        <dbReference type="Proteomes" id="UP000245839"/>
    </source>
</evidence>
<evidence type="ECO:0000313" key="2">
    <source>
        <dbReference type="EMBL" id="SSA50742.1"/>
    </source>
</evidence>